<organism evidence="8 9">
    <name type="scientific">Corvus moneduloides</name>
    <name type="common">New Caledonian crow</name>
    <dbReference type="NCBI Taxonomy" id="1196302"/>
    <lineage>
        <taxon>Eukaryota</taxon>
        <taxon>Metazoa</taxon>
        <taxon>Chordata</taxon>
        <taxon>Craniata</taxon>
        <taxon>Vertebrata</taxon>
        <taxon>Euteleostomi</taxon>
        <taxon>Archelosauria</taxon>
        <taxon>Archosauria</taxon>
        <taxon>Dinosauria</taxon>
        <taxon>Saurischia</taxon>
        <taxon>Theropoda</taxon>
        <taxon>Coelurosauria</taxon>
        <taxon>Aves</taxon>
        <taxon>Neognathae</taxon>
        <taxon>Neoaves</taxon>
        <taxon>Telluraves</taxon>
        <taxon>Australaves</taxon>
        <taxon>Passeriformes</taxon>
        <taxon>Corvoidea</taxon>
        <taxon>Corvidae</taxon>
        <taxon>Corvus</taxon>
    </lineage>
</organism>
<evidence type="ECO:0000256" key="7">
    <source>
        <dbReference type="SAM" id="MobiDB-lite"/>
    </source>
</evidence>
<reference evidence="8" key="2">
    <citation type="submission" date="2025-08" db="UniProtKB">
        <authorList>
            <consortium name="Ensembl"/>
        </authorList>
    </citation>
    <scope>IDENTIFICATION</scope>
</reference>
<dbReference type="InterPro" id="IPR016073">
    <property type="entry name" value="Skp1_comp_POZ"/>
</dbReference>
<evidence type="ECO:0000256" key="5">
    <source>
        <dbReference type="ARBA" id="ARBA00033118"/>
    </source>
</evidence>
<proteinExistence type="inferred from homology"/>
<sequence length="348" mass="38623">MTDFTTRPAIRARGSLEGTEPAPGHHRPLRRPPLPREPRAALRGRPRPRTPQGRSPLTGAEPGPRHHLGPWGGGSSSASAYCAAPGAAPPLPDKLAPGRSVPSNPFRLRSPLHTSRKRARVSLFTFGSPGTEFYSGVRGGQPGRCEAARGGSFPSPARYKSATAVGPERRYRLFTVRSRSRRRLTMPSIKLQSSDGEIFEVDVEIAKQSVTIKTMLEDLGMDDEGDDDPVPLPNVNAAILKKVIQWCTHHKDDPPPPEDDENKEKRTDDIPVWDQEFLKVDQGTLFELILAANYLDIKGLLDVTCKTVANMIKGKTPEEIRKTFNIKNDFTEEEEAQVRKENQWCEEK</sequence>
<dbReference type="Pfam" id="PF01466">
    <property type="entry name" value="Skp1"/>
    <property type="match status" value="1"/>
</dbReference>
<evidence type="ECO:0000313" key="9">
    <source>
        <dbReference type="Proteomes" id="UP000694553"/>
    </source>
</evidence>
<dbReference type="InterPro" id="IPR001232">
    <property type="entry name" value="SKP1-like"/>
</dbReference>
<dbReference type="SUPFAM" id="SSF81382">
    <property type="entry name" value="Skp1 dimerisation domain-like"/>
    <property type="match status" value="1"/>
</dbReference>
<dbReference type="InterPro" id="IPR016072">
    <property type="entry name" value="Skp1_comp_dimer"/>
</dbReference>
<evidence type="ECO:0000256" key="6">
    <source>
        <dbReference type="ARBA" id="ARBA00033452"/>
    </source>
</evidence>
<comment type="similarity">
    <text evidence="2">Belongs to the SKP1 family.</text>
</comment>
<dbReference type="InterPro" id="IPR036296">
    <property type="entry name" value="SKP1-like_dim_sf"/>
</dbReference>
<keyword evidence="4" id="KW-0833">Ubl conjugation pathway</keyword>
<feature type="compositionally biased region" description="Low complexity" evidence="7">
    <location>
        <begin position="76"/>
        <end position="86"/>
    </location>
</feature>
<dbReference type="PANTHER" id="PTHR11165">
    <property type="entry name" value="SKP1"/>
    <property type="match status" value="1"/>
</dbReference>
<evidence type="ECO:0000313" key="8">
    <source>
        <dbReference type="Ensembl" id="ENSCMUP00000018443.2"/>
    </source>
</evidence>
<dbReference type="Ensembl" id="ENSCMUT00000019809.2">
    <property type="protein sequence ID" value="ENSCMUP00000018443.2"/>
    <property type="gene ID" value="ENSCMUG00000011406.2"/>
</dbReference>
<dbReference type="Pfam" id="PF03931">
    <property type="entry name" value="Skp1_POZ"/>
    <property type="match status" value="1"/>
</dbReference>
<keyword evidence="9" id="KW-1185">Reference proteome</keyword>
<dbReference type="Proteomes" id="UP000694553">
    <property type="component" value="Unassembled WGS sequence"/>
</dbReference>
<dbReference type="InterPro" id="IPR011333">
    <property type="entry name" value="SKP1/BTB/POZ_sf"/>
</dbReference>
<gene>
    <name evidence="8" type="primary">PPP2CA</name>
</gene>
<name>A0A8C3EBX7_CORMO</name>
<dbReference type="InterPro" id="IPR016897">
    <property type="entry name" value="SKP1"/>
</dbReference>
<feature type="region of interest" description="Disordered" evidence="7">
    <location>
        <begin position="1"/>
        <end position="114"/>
    </location>
</feature>
<dbReference type="SUPFAM" id="SSF54695">
    <property type="entry name" value="POZ domain"/>
    <property type="match status" value="1"/>
</dbReference>
<dbReference type="SMART" id="SM00512">
    <property type="entry name" value="Skp1"/>
    <property type="match status" value="1"/>
</dbReference>
<dbReference type="FunFam" id="3.30.710.10:FF:000270">
    <property type="entry name" value="S-phase kinase-associated protein 1"/>
    <property type="match status" value="1"/>
</dbReference>
<dbReference type="Gene3D" id="3.30.710.10">
    <property type="entry name" value="Potassium Channel Kv1.1, Chain A"/>
    <property type="match status" value="1"/>
</dbReference>
<reference evidence="8" key="3">
    <citation type="submission" date="2025-09" db="UniProtKB">
        <authorList>
            <consortium name="Ensembl"/>
        </authorList>
    </citation>
    <scope>IDENTIFICATION</scope>
</reference>
<accession>A0A8U7N1F6</accession>
<protein>
    <recommendedName>
        <fullName evidence="3">S-phase kinase-associated protein 1</fullName>
    </recommendedName>
    <alternativeName>
        <fullName evidence="6">Cyclin-A/CDK2-associated protein p19</fullName>
    </alternativeName>
    <alternativeName>
        <fullName evidence="5">p19skp1</fullName>
    </alternativeName>
</protein>
<evidence type="ECO:0000256" key="1">
    <source>
        <dbReference type="ARBA" id="ARBA00004906"/>
    </source>
</evidence>
<comment type="pathway">
    <text evidence="1">Protein modification; protein ubiquitination.</text>
</comment>
<dbReference type="CDD" id="cd18322">
    <property type="entry name" value="BTB_POZ_SKP1"/>
    <property type="match status" value="1"/>
</dbReference>
<dbReference type="AlphaFoldDB" id="A0A8C3EBX7"/>
<evidence type="ECO:0000256" key="3">
    <source>
        <dbReference type="ARBA" id="ARBA00014544"/>
    </source>
</evidence>
<evidence type="ECO:0000256" key="4">
    <source>
        <dbReference type="ARBA" id="ARBA00022786"/>
    </source>
</evidence>
<accession>A0A8C3EBX7</accession>
<reference evidence="9" key="1">
    <citation type="submission" date="2019-10" db="EMBL/GenBank/DDBJ databases">
        <title>Corvus moneduloides (New Caledonian crow) genome, bCorMon1, primary haplotype.</title>
        <authorList>
            <person name="Rutz C."/>
            <person name="Fungtammasan C."/>
            <person name="Mountcastle J."/>
            <person name="Formenti G."/>
            <person name="Chow W."/>
            <person name="Howe K."/>
            <person name="Steele M.P."/>
            <person name="Fernandes J."/>
            <person name="Gilbert M.T.P."/>
            <person name="Fedrigo O."/>
            <person name="Jarvis E.D."/>
            <person name="Gemmell N."/>
        </authorList>
    </citation>
    <scope>NUCLEOTIDE SEQUENCE [LARGE SCALE GENOMIC DNA]</scope>
</reference>
<evidence type="ECO:0000256" key="2">
    <source>
        <dbReference type="ARBA" id="ARBA00009993"/>
    </source>
</evidence>
<dbReference type="GO" id="GO:0006511">
    <property type="term" value="P:ubiquitin-dependent protein catabolic process"/>
    <property type="evidence" value="ECO:0007669"/>
    <property type="project" value="InterPro"/>
</dbReference>